<dbReference type="InterPro" id="IPR024445">
    <property type="entry name" value="Tnp_ISXO2-like"/>
</dbReference>
<protein>
    <recommendedName>
        <fullName evidence="1">ISXO2-like transposase domain-containing protein</fullName>
    </recommendedName>
</protein>
<dbReference type="SMART" id="SM01126">
    <property type="entry name" value="DDE_Tnp_IS1595"/>
    <property type="match status" value="1"/>
</dbReference>
<evidence type="ECO:0000313" key="2">
    <source>
        <dbReference type="EMBL" id="KII61508.1"/>
    </source>
</evidence>
<dbReference type="PANTHER" id="PTHR47163">
    <property type="entry name" value="DDE_TNP_IS1595 DOMAIN-CONTAINING PROTEIN"/>
    <property type="match status" value="1"/>
</dbReference>
<dbReference type="PANTHER" id="PTHR47163:SF2">
    <property type="entry name" value="SI:DKEY-17M8.2"/>
    <property type="match status" value="1"/>
</dbReference>
<dbReference type="Proteomes" id="UP000031668">
    <property type="component" value="Unassembled WGS sequence"/>
</dbReference>
<sequence length="319" mass="36657">MNYTAKNKPKAESLVNTPLSVLFRDEVDHGDNSGYWEIEVKFSFLPHPINSDHDASSRIFKMDTLDQPSFVVVIMEPITNFLNIFASEENSINYLVECGPFVKALEMYQKTMKIPSPISGSILFKNCKLPYNDVLMLSYFWLSCANNKKIEMYTGHCKSTVTHYKRFLRQGENIIVEIDETKMGNNKHPRGHSVNRPWVLGKEIPDRTEATLLGIIRTHVLPGSIIMTDCFRSYHNLSQFYTHLTDPETGALTNCIEGTWDALKYQIPPQNRTNSLNDDGQMVENVLNDNLGEFELRRKHSYDLWAGFLSAQREVIYTD</sequence>
<feature type="domain" description="ISXO2-like transposase" evidence="1">
    <location>
        <begin position="166"/>
        <end position="274"/>
    </location>
</feature>
<dbReference type="InterPro" id="IPR053164">
    <property type="entry name" value="IS1016-like_transposase"/>
</dbReference>
<comment type="caution">
    <text evidence="2">The sequence shown here is derived from an EMBL/GenBank/DDBJ whole genome shotgun (WGS) entry which is preliminary data.</text>
</comment>
<dbReference type="EMBL" id="JWZT01005339">
    <property type="protein sequence ID" value="KII61508.1"/>
    <property type="molecule type" value="Genomic_DNA"/>
</dbReference>
<proteinExistence type="predicted"/>
<dbReference type="OrthoDB" id="424490at2759"/>
<keyword evidence="3" id="KW-1185">Reference proteome</keyword>
<organism evidence="2 3">
    <name type="scientific">Thelohanellus kitauei</name>
    <name type="common">Myxosporean</name>
    <dbReference type="NCBI Taxonomy" id="669202"/>
    <lineage>
        <taxon>Eukaryota</taxon>
        <taxon>Metazoa</taxon>
        <taxon>Cnidaria</taxon>
        <taxon>Myxozoa</taxon>
        <taxon>Myxosporea</taxon>
        <taxon>Bivalvulida</taxon>
        <taxon>Platysporina</taxon>
        <taxon>Myxobolidae</taxon>
        <taxon>Thelohanellus</taxon>
    </lineage>
</organism>
<gene>
    <name evidence="2" type="ORF">RF11_12924</name>
</gene>
<dbReference type="AlphaFoldDB" id="A0A0C2I8G0"/>
<accession>A0A0C2I8G0</accession>
<evidence type="ECO:0000313" key="3">
    <source>
        <dbReference type="Proteomes" id="UP000031668"/>
    </source>
</evidence>
<evidence type="ECO:0000259" key="1">
    <source>
        <dbReference type="SMART" id="SM01126"/>
    </source>
</evidence>
<reference evidence="2 3" key="1">
    <citation type="journal article" date="2014" name="Genome Biol. Evol.">
        <title>The genome of the myxosporean Thelohanellus kitauei shows adaptations to nutrient acquisition within its fish host.</title>
        <authorList>
            <person name="Yang Y."/>
            <person name="Xiong J."/>
            <person name="Zhou Z."/>
            <person name="Huo F."/>
            <person name="Miao W."/>
            <person name="Ran C."/>
            <person name="Liu Y."/>
            <person name="Zhang J."/>
            <person name="Feng J."/>
            <person name="Wang M."/>
            <person name="Wang M."/>
            <person name="Wang L."/>
            <person name="Yao B."/>
        </authorList>
    </citation>
    <scope>NUCLEOTIDE SEQUENCE [LARGE SCALE GENOMIC DNA]</scope>
    <source>
        <strain evidence="2">Wuqing</strain>
    </source>
</reference>
<name>A0A0C2I8G0_THEKT</name>